<feature type="transmembrane region" description="Helical" evidence="7">
    <location>
        <begin position="21"/>
        <end position="42"/>
    </location>
</feature>
<keyword evidence="11" id="KW-1185">Reference proteome</keyword>
<dbReference type="EMBL" id="PDJH01000001">
    <property type="protein sequence ID" value="PFG37217.1"/>
    <property type="molecule type" value="Genomic_DNA"/>
</dbReference>
<evidence type="ECO:0000256" key="3">
    <source>
        <dbReference type="ARBA" id="ARBA00022692"/>
    </source>
</evidence>
<evidence type="ECO:0000259" key="8">
    <source>
        <dbReference type="Pfam" id="PF02687"/>
    </source>
</evidence>
<organism evidence="10 11">
    <name type="scientific">Flavimobilis soli</name>
    <dbReference type="NCBI Taxonomy" id="442709"/>
    <lineage>
        <taxon>Bacteria</taxon>
        <taxon>Bacillati</taxon>
        <taxon>Actinomycetota</taxon>
        <taxon>Actinomycetes</taxon>
        <taxon>Micrococcales</taxon>
        <taxon>Jonesiaceae</taxon>
        <taxon>Flavimobilis</taxon>
    </lineage>
</organism>
<sequence length="404" mass="40467">MNAWETTRSALRGMAANPLRSVLTLLGVLIGVGSVILLVGVGNGSAKAVTDQIGALGTTTITVRSSSGGGPSGAVRDQTLTLDTVAALEESIVTGGSPHLTSVVPQVTSSATVAVDAQSTSAQVVGTSAGYFDATASPVALGTGFTANDDELGRRVVVLGAEVAETLFGDDDPVGRSVVVGSTPYVVNGVMATKDSAGTASTNDLVVMPLSRMQRSISGYGGLSTIVLDATSADDVDAAVVEATLVLRDALGVAAGEDAPFTVSSQSQLLSTAGSATDTFTAMLTAVAVLSLVVGGIGVTNIMLVTVTERTREIGIRKALGARRGAILGQFLTEATLLSLLGGVLGVLAALVGSRFTIMGIEPVIVGSSVALALGVSLGVGILFGGYPAWRAAAMRPVDALRHD</sequence>
<evidence type="ECO:0000313" key="11">
    <source>
        <dbReference type="Proteomes" id="UP000221394"/>
    </source>
</evidence>
<feature type="transmembrane region" description="Helical" evidence="7">
    <location>
        <begin position="280"/>
        <end position="305"/>
    </location>
</feature>
<dbReference type="InterPro" id="IPR003838">
    <property type="entry name" value="ABC3_permease_C"/>
</dbReference>
<name>A0A2A9EDU5_9MICO</name>
<dbReference type="GO" id="GO:0005886">
    <property type="term" value="C:plasma membrane"/>
    <property type="evidence" value="ECO:0007669"/>
    <property type="project" value="UniProtKB-SubCell"/>
</dbReference>
<evidence type="ECO:0000313" key="10">
    <source>
        <dbReference type="EMBL" id="PFG37217.1"/>
    </source>
</evidence>
<dbReference type="AlphaFoldDB" id="A0A2A9EDU5"/>
<keyword evidence="5 7" id="KW-0472">Membrane</keyword>
<keyword evidence="3 7" id="KW-0812">Transmembrane</keyword>
<comment type="similarity">
    <text evidence="6">Belongs to the ABC-4 integral membrane protein family.</text>
</comment>
<comment type="caution">
    <text evidence="10">The sequence shown here is derived from an EMBL/GenBank/DDBJ whole genome shotgun (WGS) entry which is preliminary data.</text>
</comment>
<accession>A0A2A9EDU5</accession>
<keyword evidence="4 7" id="KW-1133">Transmembrane helix</keyword>
<evidence type="ECO:0000256" key="6">
    <source>
        <dbReference type="ARBA" id="ARBA00038076"/>
    </source>
</evidence>
<dbReference type="PANTHER" id="PTHR30572">
    <property type="entry name" value="MEMBRANE COMPONENT OF TRANSPORTER-RELATED"/>
    <property type="match status" value="1"/>
</dbReference>
<evidence type="ECO:0000259" key="9">
    <source>
        <dbReference type="Pfam" id="PF12704"/>
    </source>
</evidence>
<dbReference type="GO" id="GO:0022857">
    <property type="term" value="F:transmembrane transporter activity"/>
    <property type="evidence" value="ECO:0007669"/>
    <property type="project" value="TreeGrafter"/>
</dbReference>
<keyword evidence="2" id="KW-1003">Cell membrane</keyword>
<evidence type="ECO:0000256" key="4">
    <source>
        <dbReference type="ARBA" id="ARBA00022989"/>
    </source>
</evidence>
<dbReference type="RefSeq" id="WP_181010245.1">
    <property type="nucleotide sequence ID" value="NZ_PDJH01000001.1"/>
</dbReference>
<dbReference type="InterPro" id="IPR050250">
    <property type="entry name" value="Macrolide_Exporter_MacB"/>
</dbReference>
<gene>
    <name evidence="10" type="ORF">ATL41_1971</name>
</gene>
<evidence type="ECO:0000256" key="2">
    <source>
        <dbReference type="ARBA" id="ARBA00022475"/>
    </source>
</evidence>
<dbReference type="PANTHER" id="PTHR30572:SF4">
    <property type="entry name" value="ABC TRANSPORTER PERMEASE YTRF"/>
    <property type="match status" value="1"/>
</dbReference>
<feature type="domain" description="MacB-like periplasmic core" evidence="9">
    <location>
        <begin position="21"/>
        <end position="240"/>
    </location>
</feature>
<evidence type="ECO:0000256" key="7">
    <source>
        <dbReference type="SAM" id="Phobius"/>
    </source>
</evidence>
<reference evidence="10 11" key="1">
    <citation type="submission" date="2017-10" db="EMBL/GenBank/DDBJ databases">
        <title>Sequencing the genomes of 1000 actinobacteria strains.</title>
        <authorList>
            <person name="Klenk H.-P."/>
        </authorList>
    </citation>
    <scope>NUCLEOTIDE SEQUENCE [LARGE SCALE GENOMIC DNA]</scope>
    <source>
        <strain evidence="10 11">DSM 21574</strain>
    </source>
</reference>
<proteinExistence type="inferred from homology"/>
<dbReference type="Pfam" id="PF02687">
    <property type="entry name" value="FtsX"/>
    <property type="match status" value="1"/>
</dbReference>
<evidence type="ECO:0000256" key="5">
    <source>
        <dbReference type="ARBA" id="ARBA00023136"/>
    </source>
</evidence>
<evidence type="ECO:0000256" key="1">
    <source>
        <dbReference type="ARBA" id="ARBA00004651"/>
    </source>
</evidence>
<dbReference type="InterPro" id="IPR025857">
    <property type="entry name" value="MacB_PCD"/>
</dbReference>
<protein>
    <submittedName>
        <fullName evidence="10">Putative ABC transport system permease protein</fullName>
    </submittedName>
</protein>
<comment type="subcellular location">
    <subcellularLocation>
        <location evidence="1">Cell membrane</location>
        <topology evidence="1">Multi-pass membrane protein</topology>
    </subcellularLocation>
</comment>
<feature type="transmembrane region" description="Helical" evidence="7">
    <location>
        <begin position="326"/>
        <end position="352"/>
    </location>
</feature>
<feature type="domain" description="ABC3 transporter permease C-terminal" evidence="8">
    <location>
        <begin position="287"/>
        <end position="395"/>
    </location>
</feature>
<feature type="transmembrane region" description="Helical" evidence="7">
    <location>
        <begin position="364"/>
        <end position="387"/>
    </location>
</feature>
<dbReference type="Proteomes" id="UP000221394">
    <property type="component" value="Unassembled WGS sequence"/>
</dbReference>
<dbReference type="Pfam" id="PF12704">
    <property type="entry name" value="MacB_PCD"/>
    <property type="match status" value="1"/>
</dbReference>